<evidence type="ECO:0000259" key="1">
    <source>
        <dbReference type="Pfam" id="PF00882"/>
    </source>
</evidence>
<dbReference type="RefSeq" id="WP_090160336.1">
    <property type="nucleotide sequence ID" value="NZ_FMWK01000001.1"/>
</dbReference>
<evidence type="ECO:0000313" key="3">
    <source>
        <dbReference type="Proteomes" id="UP000199428"/>
    </source>
</evidence>
<dbReference type="AlphaFoldDB" id="A0A1G5RPD5"/>
<organism evidence="2 3">
    <name type="scientific">Pseudobutyrivibrio xylanivorans</name>
    <dbReference type="NCBI Taxonomy" id="185007"/>
    <lineage>
        <taxon>Bacteria</taxon>
        <taxon>Bacillati</taxon>
        <taxon>Bacillota</taxon>
        <taxon>Clostridia</taxon>
        <taxon>Lachnospirales</taxon>
        <taxon>Lachnospiraceae</taxon>
        <taxon>Pseudobutyrivibrio</taxon>
    </lineage>
</organism>
<dbReference type="InterPro" id="IPR029002">
    <property type="entry name" value="PLPC/GPLD1"/>
</dbReference>
<accession>A0A1G5RPD5</accession>
<proteinExistence type="predicted"/>
<dbReference type="EMBL" id="FMWK01000001">
    <property type="protein sequence ID" value="SCZ75962.1"/>
    <property type="molecule type" value="Genomic_DNA"/>
</dbReference>
<feature type="domain" description="Phospholipase C/D" evidence="1">
    <location>
        <begin position="7"/>
        <end position="155"/>
    </location>
</feature>
<name>A0A1G5RPD5_PSEXY</name>
<dbReference type="Proteomes" id="UP000199428">
    <property type="component" value="Unassembled WGS sequence"/>
</dbReference>
<dbReference type="Pfam" id="PF00882">
    <property type="entry name" value="Zn_dep_PLPC"/>
    <property type="match status" value="1"/>
</dbReference>
<sequence length="331" mass="38426">MPGFIAHLSFGEQSLSFVEFAETRKIIEHHQTCFNLGLEGPDIFFYHIPAYLFYKHNIGKVMHRENVMLFFDRLFDARNGFEDNHDRNICDAYILGFIGHYSLDVACHPYIYFKSDHFNNLKRSGKYDFGKHISLETDIDHVLLDHYKKLKPTSFDYAAAVRPSPHEQTVISNLLFNAIRKTYGDSSIRLGTIKRAMKSFINLNHAMKDPTGRKKRNLRHIEQVLFKCAFISSMIPSDTKIKYTDPCNLEHHEWYNPWNPEKTRTESVLDLIKQAMPGYIERIDLYSKAVGIADLSGLDMDSIEETNNFLRYRNLLLVSLSDLSYLSGLPL</sequence>
<reference evidence="2 3" key="1">
    <citation type="submission" date="2016-10" db="EMBL/GenBank/DDBJ databases">
        <authorList>
            <person name="de Groot N.N."/>
        </authorList>
    </citation>
    <scope>NUCLEOTIDE SEQUENCE [LARGE SCALE GENOMIC DNA]</scope>
    <source>
        <strain evidence="2 3">DSM 10317</strain>
    </source>
</reference>
<evidence type="ECO:0000313" key="2">
    <source>
        <dbReference type="EMBL" id="SCZ75962.1"/>
    </source>
</evidence>
<protein>
    <submittedName>
        <fullName evidence="2">Zinc dependent phospholipase C</fullName>
    </submittedName>
</protein>
<gene>
    <name evidence="2" type="ORF">SAMN02910350_00007</name>
</gene>